<evidence type="ECO:0000313" key="3">
    <source>
        <dbReference type="Proteomes" id="UP000199040"/>
    </source>
</evidence>
<dbReference type="STRING" id="442341.SAMN04487959_108232"/>
<accession>A0A1I3CHX2</accession>
<dbReference type="RefSeq" id="WP_177223398.1">
    <property type="nucleotide sequence ID" value="NZ_FOPY01000008.1"/>
</dbReference>
<organism evidence="2 3">
    <name type="scientific">Modicisalibacter xianhensis</name>
    <dbReference type="NCBI Taxonomy" id="442341"/>
    <lineage>
        <taxon>Bacteria</taxon>
        <taxon>Pseudomonadati</taxon>
        <taxon>Pseudomonadota</taxon>
        <taxon>Gammaproteobacteria</taxon>
        <taxon>Oceanospirillales</taxon>
        <taxon>Halomonadaceae</taxon>
        <taxon>Modicisalibacter</taxon>
    </lineage>
</organism>
<protein>
    <submittedName>
        <fullName evidence="2">[NiFe] hydrogenase assembly chaperone, HybE family</fullName>
    </submittedName>
</protein>
<dbReference type="InterPro" id="IPR023994">
    <property type="entry name" value="NiFe-hyd_HybE"/>
</dbReference>
<evidence type="ECO:0000313" key="2">
    <source>
        <dbReference type="EMBL" id="SFH74160.1"/>
    </source>
</evidence>
<dbReference type="Proteomes" id="UP000199040">
    <property type="component" value="Unassembled WGS sequence"/>
</dbReference>
<dbReference type="Pfam" id="PF11939">
    <property type="entry name" value="NiFe-hyd_HybE"/>
    <property type="match status" value="1"/>
</dbReference>
<dbReference type="InterPro" id="IPR038530">
    <property type="entry name" value="NiFe-hyd_HybE_sf"/>
</dbReference>
<gene>
    <name evidence="2" type="ORF">SAMN04487959_108232</name>
</gene>
<reference evidence="2 3" key="1">
    <citation type="submission" date="2016-10" db="EMBL/GenBank/DDBJ databases">
        <authorList>
            <person name="de Groot N.N."/>
        </authorList>
    </citation>
    <scope>NUCLEOTIDE SEQUENCE [LARGE SCALE GENOMIC DNA]</scope>
    <source>
        <strain evidence="2 3">CGMCC 1.6848</strain>
    </source>
</reference>
<sequence length="152" mass="16947">MQALRTDNYQRLERLARAWLRQHALEYKDSAQRNPALGVDALCFQAFENELVGVLVTPLSLSLIILPCDDGNDADIGDTSSANRRIVTLPSGQYAFMPVTLADLGQRLWRCELLDDMSSLDGPDEACRLAQRVMQRVMTPTTVSAAVDRDNH</sequence>
<keyword evidence="3" id="KW-1185">Reference proteome</keyword>
<dbReference type="EMBL" id="FOPY01000008">
    <property type="protein sequence ID" value="SFH74160.1"/>
    <property type="molecule type" value="Genomic_DNA"/>
</dbReference>
<evidence type="ECO:0000256" key="1">
    <source>
        <dbReference type="ARBA" id="ARBA00006532"/>
    </source>
</evidence>
<dbReference type="AlphaFoldDB" id="A0A1I3CHX2"/>
<name>A0A1I3CHX2_9GAMM</name>
<comment type="similarity">
    <text evidence="1">Belongs to the HupJ family.</text>
</comment>
<dbReference type="Gene3D" id="3.30.1460.40">
    <property type="entry name" value="[NiFe]-hydrogenase assembly chaperone, HybE"/>
    <property type="match status" value="1"/>
</dbReference>
<proteinExistence type="inferred from homology"/>